<dbReference type="EMBL" id="ACPB03004381">
    <property type="status" value="NOT_ANNOTATED_CDS"/>
    <property type="molecule type" value="Genomic_DNA"/>
</dbReference>
<name>T1HM20_RHOPR</name>
<dbReference type="EMBL" id="ACPB03004382">
    <property type="status" value="NOT_ANNOTATED_CDS"/>
    <property type="molecule type" value="Genomic_DNA"/>
</dbReference>
<dbReference type="EnsemblMetazoa" id="RPRC005094-RA">
    <property type="protein sequence ID" value="RPRC005094-PA"/>
    <property type="gene ID" value="RPRC005094"/>
</dbReference>
<accession>T1HM20</accession>
<evidence type="ECO:0000313" key="2">
    <source>
        <dbReference type="Proteomes" id="UP000015103"/>
    </source>
</evidence>
<proteinExistence type="predicted"/>
<dbReference type="InParanoid" id="T1HM20"/>
<organism evidence="1 2">
    <name type="scientific">Rhodnius prolixus</name>
    <name type="common">Triatomid bug</name>
    <dbReference type="NCBI Taxonomy" id="13249"/>
    <lineage>
        <taxon>Eukaryota</taxon>
        <taxon>Metazoa</taxon>
        <taxon>Ecdysozoa</taxon>
        <taxon>Arthropoda</taxon>
        <taxon>Hexapoda</taxon>
        <taxon>Insecta</taxon>
        <taxon>Pterygota</taxon>
        <taxon>Neoptera</taxon>
        <taxon>Paraneoptera</taxon>
        <taxon>Hemiptera</taxon>
        <taxon>Heteroptera</taxon>
        <taxon>Panheteroptera</taxon>
        <taxon>Cimicomorpha</taxon>
        <taxon>Reduviidae</taxon>
        <taxon>Triatominae</taxon>
        <taxon>Rhodnius</taxon>
    </lineage>
</organism>
<dbReference type="EMBL" id="ACPB03004380">
    <property type="status" value="NOT_ANNOTATED_CDS"/>
    <property type="molecule type" value="Genomic_DNA"/>
</dbReference>
<dbReference type="STRING" id="13249.T1HM20"/>
<dbReference type="HOGENOM" id="CLU_629018_0_0_1"/>
<keyword evidence="2" id="KW-1185">Reference proteome</keyword>
<dbReference type="Proteomes" id="UP000015103">
    <property type="component" value="Unassembled WGS sequence"/>
</dbReference>
<sequence>MAALRLSSPSLTDDDEDCEREEPTVNKARHCSLLSQLAEQPIIQPAKRRKLKMKPLVFEDYCSGSEDAIDIAHDKRLNEAKNFLCEMKTTLDEESYGMFAKIMRTFHKDSNFDVMLSKLTTLFPVTDTSFRNAFLVAIFKNGFSPKKNITGAVGRTRQTSLGYTSVVPRTRQPYLGYTVVVPSTNHRSTSRRHQLFLYVSFNSLTTKEDPVDPELSTSVLVSIERSFDILLGLETLKQLNATIDLSKHILTTPSIKLKLNYNDSEETETEKPYFNFLIKSRTIQTVKVPIKNIANGDAIIPYRKFKTLEIPESLIHIKNHEAYCKILNPNDIDIELTLKEPLVAENLEIIEPESLNLNNFNYKKLKFDSTKLRTEHMNSEEEKAIKSLVEEYSDIFHIDGDLTFTNQIKHKIRTTDEIPVYTKTYRYPQTGSTNPS</sequence>
<reference evidence="1" key="1">
    <citation type="submission" date="2015-05" db="UniProtKB">
        <authorList>
            <consortium name="EnsemblMetazoa"/>
        </authorList>
    </citation>
    <scope>IDENTIFICATION</scope>
</reference>
<protein>
    <submittedName>
        <fullName evidence="1">Uncharacterized protein</fullName>
    </submittedName>
</protein>
<dbReference type="VEuPathDB" id="VectorBase:RPRC005094"/>
<dbReference type="AlphaFoldDB" id="T1HM20"/>
<dbReference type="eggNOG" id="KOG0017">
    <property type="taxonomic scope" value="Eukaryota"/>
</dbReference>
<evidence type="ECO:0000313" key="1">
    <source>
        <dbReference type="EnsemblMetazoa" id="RPRC005094-PA"/>
    </source>
</evidence>